<name>W2HBX3_PHYNI</name>
<evidence type="ECO:0000313" key="4">
    <source>
        <dbReference type="Proteomes" id="UP000053864"/>
    </source>
</evidence>
<gene>
    <name evidence="2" type="ORF">L915_04564</name>
    <name evidence="3" type="ORF">L916_04520</name>
</gene>
<dbReference type="Proteomes" id="UP000053236">
    <property type="component" value="Unassembled WGS sequence"/>
</dbReference>
<protein>
    <submittedName>
        <fullName evidence="2">Uncharacterized protein</fullName>
    </submittedName>
</protein>
<dbReference type="EMBL" id="KI671784">
    <property type="protein sequence ID" value="ETL45384.1"/>
    <property type="molecule type" value="Genomic_DNA"/>
</dbReference>
<organism evidence="2">
    <name type="scientific">Phytophthora nicotianae</name>
    <name type="common">Potato buckeye rot agent</name>
    <name type="synonym">Phytophthora parasitica</name>
    <dbReference type="NCBI Taxonomy" id="4792"/>
    <lineage>
        <taxon>Eukaryota</taxon>
        <taxon>Sar</taxon>
        <taxon>Stramenopiles</taxon>
        <taxon>Oomycota</taxon>
        <taxon>Peronosporomycetes</taxon>
        <taxon>Peronosporales</taxon>
        <taxon>Peronosporaceae</taxon>
        <taxon>Phytophthora</taxon>
    </lineage>
</organism>
<dbReference type="EMBL" id="KI685245">
    <property type="protein sequence ID" value="ETK91986.1"/>
    <property type="molecule type" value="Genomic_DNA"/>
</dbReference>
<accession>W2HBX3</accession>
<reference evidence="3 4" key="2">
    <citation type="submission" date="2013-11" db="EMBL/GenBank/DDBJ databases">
        <title>The Genome Sequence of Phytophthora parasitica CJ05E6.</title>
        <authorList>
            <consortium name="The Broad Institute Genomics Platform"/>
            <person name="Russ C."/>
            <person name="Tyler B."/>
            <person name="Panabieres F."/>
            <person name="Shan W."/>
            <person name="Tripathy S."/>
            <person name="Grunwald N."/>
            <person name="Machado M."/>
            <person name="Johnson C.S."/>
            <person name="Arredondo F."/>
            <person name="Hong C."/>
            <person name="Coffey M."/>
            <person name="Young S.K."/>
            <person name="Zeng Q."/>
            <person name="Gargeya S."/>
            <person name="Fitzgerald M."/>
            <person name="Abouelleil A."/>
            <person name="Alvarado L."/>
            <person name="Chapman S.B."/>
            <person name="Gainer-Dewar J."/>
            <person name="Goldberg J."/>
            <person name="Griggs A."/>
            <person name="Gujja S."/>
            <person name="Hansen M."/>
            <person name="Howarth C."/>
            <person name="Imamovic A."/>
            <person name="Ireland A."/>
            <person name="Larimer J."/>
            <person name="McCowan C."/>
            <person name="Murphy C."/>
            <person name="Pearson M."/>
            <person name="Poon T.W."/>
            <person name="Priest M."/>
            <person name="Roberts A."/>
            <person name="Saif S."/>
            <person name="Shea T."/>
            <person name="Sykes S."/>
            <person name="Wortman J."/>
            <person name="Nusbaum C."/>
            <person name="Birren B."/>
        </authorList>
    </citation>
    <scope>NUCLEOTIDE SEQUENCE [LARGE SCALE GENOMIC DNA]</scope>
    <source>
        <strain evidence="3 4">CJ05E6</strain>
    </source>
</reference>
<feature type="compositionally biased region" description="Polar residues" evidence="1">
    <location>
        <begin position="23"/>
        <end position="34"/>
    </location>
</feature>
<dbReference type="AlphaFoldDB" id="W2HBX3"/>
<evidence type="ECO:0000313" key="3">
    <source>
        <dbReference type="EMBL" id="ETL45384.1"/>
    </source>
</evidence>
<feature type="region of interest" description="Disordered" evidence="1">
    <location>
        <begin position="22"/>
        <end position="43"/>
    </location>
</feature>
<reference evidence="2" key="1">
    <citation type="submission" date="2013-11" db="EMBL/GenBank/DDBJ databases">
        <title>The Genome Sequence of Phytophthora parasitica CJ02B3.</title>
        <authorList>
            <consortium name="The Broad Institute Genomics Platform"/>
            <person name="Russ C."/>
            <person name="Tyler B."/>
            <person name="Panabieres F."/>
            <person name="Shan W."/>
            <person name="Tripathy S."/>
            <person name="Grunwald N."/>
            <person name="Machado M."/>
            <person name="Johnson C.S."/>
            <person name="Arredondo F."/>
            <person name="Hong C."/>
            <person name="Coffey M."/>
            <person name="Young S.K."/>
            <person name="Zeng Q."/>
            <person name="Gargeya S."/>
            <person name="Fitzgerald M."/>
            <person name="Abouelleil A."/>
            <person name="Alvarado L."/>
            <person name="Chapman S.B."/>
            <person name="Gainer-Dewar J."/>
            <person name="Goldberg J."/>
            <person name="Griggs A."/>
            <person name="Gujja S."/>
            <person name="Hansen M."/>
            <person name="Howarth C."/>
            <person name="Imamovic A."/>
            <person name="Ireland A."/>
            <person name="Larimer J."/>
            <person name="McCowan C."/>
            <person name="Murphy C."/>
            <person name="Pearson M."/>
            <person name="Poon T.W."/>
            <person name="Priest M."/>
            <person name="Roberts A."/>
            <person name="Saif S."/>
            <person name="Shea T."/>
            <person name="Sykes S."/>
            <person name="Wortman J."/>
            <person name="Nusbaum C."/>
            <person name="Birren B."/>
        </authorList>
    </citation>
    <scope>NUCLEOTIDE SEQUENCE [LARGE SCALE GENOMIC DNA]</scope>
    <source>
        <strain evidence="2">CJ02B3</strain>
    </source>
</reference>
<sequence>MSCYVGAVFVDQMPKETCKRAPCTSSRSNASSQDIAAMRGPTRRTESDTVSALSIVTVRTLCSAIATVGLSGRRRRRTQLGGRSRQRKQRRLRACLYGRIWSWHQCHLPQKNLLLIPPFQRVRPTARDLQVLVRLYRGIHQAVNPRQALATIVLRWHLPK</sequence>
<dbReference type="Proteomes" id="UP000053864">
    <property type="component" value="Unassembled WGS sequence"/>
</dbReference>
<proteinExistence type="predicted"/>
<evidence type="ECO:0000256" key="1">
    <source>
        <dbReference type="SAM" id="MobiDB-lite"/>
    </source>
</evidence>
<evidence type="ECO:0000313" key="2">
    <source>
        <dbReference type="EMBL" id="ETK91986.1"/>
    </source>
</evidence>